<dbReference type="Gene3D" id="2.60.60.20">
    <property type="entry name" value="PLAT/LH2 domain"/>
    <property type="match status" value="1"/>
</dbReference>
<sequence>MILFRDQGSDESTVELLKIKGTVCLMKKNFLDFIDVSASLMDRVHEFIGRGISFQLVSSTVADPDLGGKGMVGKVAYLENWSHGLESIVAGESTFDVNFEWDSSLGIPGAVIVKNNHHSEFYLRSLTLKDDVSGIIVFDCNSWVYPIDKYDYDRVFFVNNTYLPGDMPATLKGYRDEELRNLRGDQVKRQLQEWDRVYGYTYYNDLGQPDKGADFTRPILGGSVEYPYPRRGRTSRPSTTTDPETESRIPLLKSLDIYVPRDEKFDKAKMSDFLGYVLKSVGGAVFPGVTSVLDGTPNEFDSFDDVLGLYDGGIKIPSSPILEAAVKSIPLEMVRALLPSDGEELFKLPTPQVIQDSKSAWRSDEEFGREMLAGLNPVIISRLEVFPPVSQLGKTKYGDQTSKITGAHIAKFLDGMSVEDAIGMNKLYILNHHDTLLPYLNRINSTGNKIYATRTLLFLKSDGTLKPIAIELGLPHPDGDIHGFVSEVFTPKEGGVEGTRWQLAKAYAAVNDSGVHQLISHWLNTHAVIEPFVIATNRQLSVVHPIHKLLNPHYRDTMNINALARQILINAGGILEITVFPGRYAMEMSSAVYKSWKLTDHALPTDLLKRGVAVKDPDSESNVKLLIDDYPYAVDGLAIWNAIEEWAKEYCNIYYPSDAVVKNDVELQAWWKEVREEGHGDKKNETWWPEMNCVDNLISTSTTLIWISSALHAAVNFGQYAYAGYLPNRPTISRRFMPEPGSPEYAELETNPEGAFLKTITSEICESRRSSDRSTILGVSLIEILSKHSSDEVYLGQRASAEWTSDKRAVAAFKKFGEKLEKIESRITAMNSDPILKNRSGPVNVPYTLLYPSTSDDTKIGGLTGRGIPNSVSM</sequence>
<dbReference type="Pfam" id="PF00305">
    <property type="entry name" value="Lipoxygenase"/>
    <property type="match status" value="1"/>
</dbReference>
<dbReference type="PROSITE" id="PS00711">
    <property type="entry name" value="LIPOXYGENASE_1"/>
    <property type="match status" value="1"/>
</dbReference>
<dbReference type="InterPro" id="IPR036392">
    <property type="entry name" value="PLAT/LH2_dom_sf"/>
</dbReference>
<keyword evidence="6" id="KW-0276">Fatty acid metabolism</keyword>
<dbReference type="Gene3D" id="1.20.245.10">
    <property type="entry name" value="Lipoxygenase-1, Domain 5"/>
    <property type="match status" value="1"/>
</dbReference>
<dbReference type="PRINTS" id="PR00087">
    <property type="entry name" value="LIPOXYGENASE"/>
</dbReference>
<keyword evidence="11 15" id="KW-0275">Fatty acid biosynthesis</keyword>
<dbReference type="FunFam" id="1.20.245.10:FF:000002">
    <property type="entry name" value="Lipoxygenase"/>
    <property type="match status" value="1"/>
</dbReference>
<dbReference type="PROSITE" id="PS50095">
    <property type="entry name" value="PLAT"/>
    <property type="match status" value="1"/>
</dbReference>
<dbReference type="Gene3D" id="3.10.450.60">
    <property type="match status" value="1"/>
</dbReference>
<keyword evidence="20" id="KW-1185">Reference proteome</keyword>
<dbReference type="GO" id="GO:0046872">
    <property type="term" value="F:metal ion binding"/>
    <property type="evidence" value="ECO:0007669"/>
    <property type="project" value="UniProtKB-UniRule"/>
</dbReference>
<reference evidence="20" key="1">
    <citation type="journal article" date="2016" name="Nature">
        <title>The genome of the seagrass Zostera marina reveals angiosperm adaptation to the sea.</title>
        <authorList>
            <person name="Olsen J.L."/>
            <person name="Rouze P."/>
            <person name="Verhelst B."/>
            <person name="Lin Y.-C."/>
            <person name="Bayer T."/>
            <person name="Collen J."/>
            <person name="Dattolo E."/>
            <person name="De Paoli E."/>
            <person name="Dittami S."/>
            <person name="Maumus F."/>
            <person name="Michel G."/>
            <person name="Kersting A."/>
            <person name="Lauritano C."/>
            <person name="Lohaus R."/>
            <person name="Toepel M."/>
            <person name="Tonon T."/>
            <person name="Vanneste K."/>
            <person name="Amirebrahimi M."/>
            <person name="Brakel J."/>
            <person name="Bostroem C."/>
            <person name="Chovatia M."/>
            <person name="Grimwood J."/>
            <person name="Jenkins J.W."/>
            <person name="Jueterbock A."/>
            <person name="Mraz A."/>
            <person name="Stam W.T."/>
            <person name="Tice H."/>
            <person name="Bornberg-Bauer E."/>
            <person name="Green P.J."/>
            <person name="Pearson G.A."/>
            <person name="Procaccini G."/>
            <person name="Duarte C.M."/>
            <person name="Schmutz J."/>
            <person name="Reusch T.B.H."/>
            <person name="Van de Peer Y."/>
        </authorList>
    </citation>
    <scope>NUCLEOTIDE SEQUENCE [LARGE SCALE GENOMIC DNA]</scope>
    <source>
        <strain evidence="20">cv. Finnish</strain>
    </source>
</reference>
<dbReference type="GO" id="GO:0031408">
    <property type="term" value="P:oxylipin biosynthetic process"/>
    <property type="evidence" value="ECO:0007669"/>
    <property type="project" value="UniProtKB-UniRule"/>
</dbReference>
<dbReference type="EMBL" id="LFYR01000991">
    <property type="protein sequence ID" value="KMZ65959.1"/>
    <property type="molecule type" value="Genomic_DNA"/>
</dbReference>
<proteinExistence type="inferred from homology"/>
<dbReference type="InterPro" id="IPR042057">
    <property type="entry name" value="Lipoxy_PLAT/LH2"/>
</dbReference>
<evidence type="ECO:0000256" key="11">
    <source>
        <dbReference type="ARBA" id="ARBA00023160"/>
    </source>
</evidence>
<evidence type="ECO:0000256" key="4">
    <source>
        <dbReference type="ARBA" id="ARBA00022723"/>
    </source>
</evidence>
<evidence type="ECO:0000313" key="20">
    <source>
        <dbReference type="Proteomes" id="UP000036987"/>
    </source>
</evidence>
<dbReference type="PROSITE" id="PS00081">
    <property type="entry name" value="LIPOXYGENASE_2"/>
    <property type="match status" value="1"/>
</dbReference>
<dbReference type="EC" id="1.13.11.-" evidence="15"/>
<dbReference type="PROSITE" id="PS51393">
    <property type="entry name" value="LIPOXYGENASE_3"/>
    <property type="match status" value="1"/>
</dbReference>
<dbReference type="OrthoDB" id="407298at2759"/>
<keyword evidence="8 14" id="KW-0560">Oxidoreductase</keyword>
<accession>A0A0K9PAG1</accession>
<dbReference type="GO" id="GO:0034440">
    <property type="term" value="P:lipid oxidation"/>
    <property type="evidence" value="ECO:0000318"/>
    <property type="project" value="GO_Central"/>
</dbReference>
<dbReference type="SUPFAM" id="SSF48484">
    <property type="entry name" value="Lipoxigenase"/>
    <property type="match status" value="1"/>
</dbReference>
<feature type="region of interest" description="Disordered" evidence="16">
    <location>
        <begin position="226"/>
        <end position="246"/>
    </location>
</feature>
<dbReference type="InterPro" id="IPR027433">
    <property type="entry name" value="Lipoxygenase_dom_3"/>
</dbReference>
<evidence type="ECO:0000259" key="17">
    <source>
        <dbReference type="PROSITE" id="PS50095"/>
    </source>
</evidence>
<keyword evidence="10" id="KW-0443">Lipid metabolism</keyword>
<evidence type="ECO:0000256" key="3">
    <source>
        <dbReference type="ARBA" id="ARBA00022516"/>
    </source>
</evidence>
<keyword evidence="9 14" id="KW-0408">Iron</keyword>
<evidence type="ECO:0000256" key="5">
    <source>
        <dbReference type="ARBA" id="ARBA00022767"/>
    </source>
</evidence>
<evidence type="ECO:0000256" key="16">
    <source>
        <dbReference type="SAM" id="MobiDB-lite"/>
    </source>
</evidence>
<keyword evidence="5 15" id="KW-0925">Oxylipin biosynthesis</keyword>
<dbReference type="InterPro" id="IPR020833">
    <property type="entry name" value="LipOase_Fe_BS"/>
</dbReference>
<evidence type="ECO:0000256" key="2">
    <source>
        <dbReference type="ARBA" id="ARBA00009419"/>
    </source>
</evidence>
<keyword evidence="3 15" id="KW-0444">Lipid biosynthesis</keyword>
<protein>
    <recommendedName>
        <fullName evidence="15">Lipoxygenase</fullName>
        <ecNumber evidence="15">1.13.11.-</ecNumber>
    </recommendedName>
</protein>
<dbReference type="GO" id="GO:0006633">
    <property type="term" value="P:fatty acid biosynthetic process"/>
    <property type="evidence" value="ECO:0007669"/>
    <property type="project" value="UniProtKB-KW"/>
</dbReference>
<evidence type="ECO:0000256" key="9">
    <source>
        <dbReference type="ARBA" id="ARBA00023004"/>
    </source>
</evidence>
<feature type="domain" description="PLAT" evidence="17">
    <location>
        <begin position="32"/>
        <end position="158"/>
    </location>
</feature>
<dbReference type="GO" id="GO:0016702">
    <property type="term" value="F:oxidoreductase activity, acting on single donors with incorporation of molecular oxygen, incorporation of two atoms of oxygen"/>
    <property type="evidence" value="ECO:0000318"/>
    <property type="project" value="GO_Central"/>
</dbReference>
<dbReference type="UniPathway" id="UPA00382"/>
<dbReference type="PANTHER" id="PTHR11771">
    <property type="entry name" value="LIPOXYGENASE"/>
    <property type="match status" value="1"/>
</dbReference>
<evidence type="ECO:0000256" key="12">
    <source>
        <dbReference type="ARBA" id="ARBA00036508"/>
    </source>
</evidence>
<dbReference type="SMART" id="SM00308">
    <property type="entry name" value="LH2"/>
    <property type="match status" value="1"/>
</dbReference>
<dbReference type="FunFam" id="3.10.450.60:FF:000002">
    <property type="entry name" value="Lipoxygenase"/>
    <property type="match status" value="1"/>
</dbReference>
<keyword evidence="7 14" id="KW-0223">Dioxygenase</keyword>
<dbReference type="Proteomes" id="UP000036987">
    <property type="component" value="Unassembled WGS sequence"/>
</dbReference>
<dbReference type="FunFam" id="4.10.372.10:FF:000001">
    <property type="entry name" value="Lipoxygenase"/>
    <property type="match status" value="1"/>
</dbReference>
<dbReference type="AlphaFoldDB" id="A0A0K9PAG1"/>
<dbReference type="PRINTS" id="PR00468">
    <property type="entry name" value="PLTLPOXGNASE"/>
</dbReference>
<evidence type="ECO:0000256" key="15">
    <source>
        <dbReference type="RuleBase" id="RU003975"/>
    </source>
</evidence>
<dbReference type="InterPro" id="IPR001246">
    <property type="entry name" value="LipOase_plant"/>
</dbReference>
<organism evidence="19 20">
    <name type="scientific">Zostera marina</name>
    <name type="common">Eelgrass</name>
    <dbReference type="NCBI Taxonomy" id="29655"/>
    <lineage>
        <taxon>Eukaryota</taxon>
        <taxon>Viridiplantae</taxon>
        <taxon>Streptophyta</taxon>
        <taxon>Embryophyta</taxon>
        <taxon>Tracheophyta</taxon>
        <taxon>Spermatophyta</taxon>
        <taxon>Magnoliopsida</taxon>
        <taxon>Liliopsida</taxon>
        <taxon>Zosteraceae</taxon>
        <taxon>Zostera</taxon>
    </lineage>
</organism>
<name>A0A0K9PAG1_ZOSMR</name>
<evidence type="ECO:0000256" key="8">
    <source>
        <dbReference type="ARBA" id="ARBA00023002"/>
    </source>
</evidence>
<dbReference type="InterPro" id="IPR013819">
    <property type="entry name" value="LipOase_C"/>
</dbReference>
<keyword evidence="4 14" id="KW-0479">Metal-binding</keyword>
<evidence type="ECO:0000256" key="13">
    <source>
        <dbReference type="PROSITE-ProRule" id="PRU00152"/>
    </source>
</evidence>
<comment type="caution">
    <text evidence="13">Lacks conserved residue(s) required for the propagation of feature annotation.</text>
</comment>
<evidence type="ECO:0000259" key="18">
    <source>
        <dbReference type="PROSITE" id="PS51393"/>
    </source>
</evidence>
<feature type="domain" description="Lipoxygenase" evidence="18">
    <location>
        <begin position="161"/>
        <end position="874"/>
    </location>
</feature>
<gene>
    <name evidence="19" type="ORF">ZOSMA_303G00020</name>
</gene>
<evidence type="ECO:0000256" key="7">
    <source>
        <dbReference type="ARBA" id="ARBA00022964"/>
    </source>
</evidence>
<dbReference type="Gene3D" id="4.10.375.10">
    <property type="entry name" value="Lipoxygenase-1, Domain 2"/>
    <property type="match status" value="1"/>
</dbReference>
<dbReference type="Pfam" id="PF01477">
    <property type="entry name" value="PLAT"/>
    <property type="match status" value="1"/>
</dbReference>
<evidence type="ECO:0000256" key="1">
    <source>
        <dbReference type="ARBA" id="ARBA00001962"/>
    </source>
</evidence>
<dbReference type="CDD" id="cd01751">
    <property type="entry name" value="PLAT_LH2"/>
    <property type="match status" value="1"/>
</dbReference>
<comment type="caution">
    <text evidence="19">The sequence shown here is derived from an EMBL/GenBank/DDBJ whole genome shotgun (WGS) entry which is preliminary data.</text>
</comment>
<dbReference type="SUPFAM" id="SSF49723">
    <property type="entry name" value="Lipase/lipooxygenase domain (PLAT/LH2 domain)"/>
    <property type="match status" value="1"/>
</dbReference>
<dbReference type="InterPro" id="IPR000907">
    <property type="entry name" value="LipOase"/>
</dbReference>
<dbReference type="InterPro" id="IPR020834">
    <property type="entry name" value="LipOase_CS"/>
</dbReference>
<dbReference type="OMA" id="REYCTIY"/>
<dbReference type="InterPro" id="IPR036226">
    <property type="entry name" value="LipOase_C_sf"/>
</dbReference>
<evidence type="ECO:0000256" key="6">
    <source>
        <dbReference type="ARBA" id="ARBA00022832"/>
    </source>
</evidence>
<evidence type="ECO:0000313" key="19">
    <source>
        <dbReference type="EMBL" id="KMZ65959.1"/>
    </source>
</evidence>
<comment type="similarity">
    <text evidence="2 14">Belongs to the lipoxygenase family.</text>
</comment>
<dbReference type="GO" id="GO:1990136">
    <property type="term" value="F:linoleate 9S-lipoxygenase activity"/>
    <property type="evidence" value="ECO:0007669"/>
    <property type="project" value="UniProtKB-EC"/>
</dbReference>
<dbReference type="InterPro" id="IPR001024">
    <property type="entry name" value="PLAT/LH2_dom"/>
</dbReference>
<comment type="cofactor">
    <cofactor evidence="1 14">
        <name>Fe cation</name>
        <dbReference type="ChEBI" id="CHEBI:24875"/>
    </cofactor>
</comment>
<comment type="pathway">
    <text evidence="15">Lipid metabolism; oxylipin biosynthesis.</text>
</comment>
<dbReference type="Gene3D" id="4.10.372.10">
    <property type="entry name" value="Lipoxygenase-1, Domain 3"/>
    <property type="match status" value="1"/>
</dbReference>
<evidence type="ECO:0000256" key="14">
    <source>
        <dbReference type="RuleBase" id="RU003974"/>
    </source>
</evidence>
<evidence type="ECO:0000256" key="10">
    <source>
        <dbReference type="ARBA" id="ARBA00023098"/>
    </source>
</evidence>
<dbReference type="STRING" id="29655.A0A0K9PAG1"/>
<comment type="function">
    <text evidence="15">Plant lipoxygenase may be involved in a number of diverse aspects of plant physiology including growth and development, pest resistance, and senescence or responses to wounding.</text>
</comment>
<comment type="catalytic activity">
    <reaction evidence="12">
        <text>(9Z,12Z)-octadecadienoate + O2 = (9S)-hydroperoxy-(10E,12Z)-octadecadienoate</text>
        <dbReference type="Rhea" id="RHEA:30291"/>
        <dbReference type="ChEBI" id="CHEBI:15379"/>
        <dbReference type="ChEBI" id="CHEBI:30245"/>
        <dbReference type="ChEBI" id="CHEBI:60955"/>
        <dbReference type="EC" id="1.13.11.58"/>
    </reaction>
</comment>